<dbReference type="STRING" id="546871.SAMN04488543_2282"/>
<dbReference type="PANTHER" id="PTHR36437:SF2">
    <property type="entry name" value="GLYOXALASE_BLEOMYCIN RESISTANCE PROTEIN_DIOXYGENASE"/>
    <property type="match status" value="1"/>
</dbReference>
<sequence length="123" mass="13022">MTTTTHLQSIAVRVADQDRARDFYVDVLGCTLRTDAEFWPGARWVEVVPPGSAVGIVLLTEAGGMPLGLRLGTADADDAHARLAAAGVDVDDVLRLEVAPPMFTLRDPDGNPLVLIEDPATGS</sequence>
<dbReference type="OrthoDB" id="197463at2"/>
<gene>
    <name evidence="2" type="ORF">SAMN04488543_2282</name>
</gene>
<dbReference type="InterPro" id="IPR004360">
    <property type="entry name" value="Glyas_Fos-R_dOase_dom"/>
</dbReference>
<evidence type="ECO:0000313" key="2">
    <source>
        <dbReference type="EMBL" id="SDS73306.1"/>
    </source>
</evidence>
<dbReference type="PANTHER" id="PTHR36437">
    <property type="entry name" value="GLYOXALASE/BLEOMYCIN RESISTANCE PROTEIN/DIOXYGENASE"/>
    <property type="match status" value="1"/>
</dbReference>
<feature type="domain" description="VOC" evidence="1">
    <location>
        <begin position="6"/>
        <end position="118"/>
    </location>
</feature>
<keyword evidence="3" id="KW-1185">Reference proteome</keyword>
<dbReference type="InterPro" id="IPR037523">
    <property type="entry name" value="VOC_core"/>
</dbReference>
<keyword evidence="2" id="KW-0560">Oxidoreductase</keyword>
<dbReference type="EMBL" id="LT629749">
    <property type="protein sequence ID" value="SDS73306.1"/>
    <property type="molecule type" value="Genomic_DNA"/>
</dbReference>
<dbReference type="PROSITE" id="PS51819">
    <property type="entry name" value="VOC"/>
    <property type="match status" value="1"/>
</dbReference>
<dbReference type="Proteomes" id="UP000199092">
    <property type="component" value="Chromosome I"/>
</dbReference>
<dbReference type="InterPro" id="IPR029068">
    <property type="entry name" value="Glyas_Bleomycin-R_OHBP_Dase"/>
</dbReference>
<proteinExistence type="predicted"/>
<evidence type="ECO:0000313" key="3">
    <source>
        <dbReference type="Proteomes" id="UP000199092"/>
    </source>
</evidence>
<protein>
    <submittedName>
        <fullName evidence="2">Catechol 2,3-dioxygenase</fullName>
    </submittedName>
</protein>
<evidence type="ECO:0000259" key="1">
    <source>
        <dbReference type="PROSITE" id="PS51819"/>
    </source>
</evidence>
<dbReference type="GO" id="GO:0051213">
    <property type="term" value="F:dioxygenase activity"/>
    <property type="evidence" value="ECO:0007669"/>
    <property type="project" value="UniProtKB-KW"/>
</dbReference>
<name>A0A1H1UM66_9ACTN</name>
<reference evidence="2 3" key="1">
    <citation type="submission" date="2016-10" db="EMBL/GenBank/DDBJ databases">
        <authorList>
            <person name="de Groot N.N."/>
        </authorList>
    </citation>
    <scope>NUCLEOTIDE SEQUENCE [LARGE SCALE GENOMIC DNA]</scope>
    <source>
        <strain evidence="2 3">DSM 21741</strain>
    </source>
</reference>
<dbReference type="Gene3D" id="3.10.180.10">
    <property type="entry name" value="2,3-Dihydroxybiphenyl 1,2-Dioxygenase, domain 1"/>
    <property type="match status" value="1"/>
</dbReference>
<dbReference type="SUPFAM" id="SSF54593">
    <property type="entry name" value="Glyoxalase/Bleomycin resistance protein/Dihydroxybiphenyl dioxygenase"/>
    <property type="match status" value="1"/>
</dbReference>
<keyword evidence="2" id="KW-0223">Dioxygenase</keyword>
<dbReference type="AlphaFoldDB" id="A0A1H1UM66"/>
<accession>A0A1H1UM66</accession>
<organism evidence="2 3">
    <name type="scientific">Friedmanniella luteola</name>
    <dbReference type="NCBI Taxonomy" id="546871"/>
    <lineage>
        <taxon>Bacteria</taxon>
        <taxon>Bacillati</taxon>
        <taxon>Actinomycetota</taxon>
        <taxon>Actinomycetes</taxon>
        <taxon>Propionibacteriales</taxon>
        <taxon>Nocardioidaceae</taxon>
        <taxon>Friedmanniella</taxon>
    </lineage>
</organism>
<dbReference type="RefSeq" id="WP_091413005.1">
    <property type="nucleotide sequence ID" value="NZ_LT629749.1"/>
</dbReference>
<dbReference type="Pfam" id="PF00903">
    <property type="entry name" value="Glyoxalase"/>
    <property type="match status" value="1"/>
</dbReference>